<proteinExistence type="predicted"/>
<dbReference type="InterPro" id="IPR046848">
    <property type="entry name" value="E_motif"/>
</dbReference>
<dbReference type="InterPro" id="IPR002885">
    <property type="entry name" value="PPR_rpt"/>
</dbReference>
<evidence type="ECO:0000313" key="6">
    <source>
        <dbReference type="EnsemblPlants" id="OGLUM11G21230.1"/>
    </source>
</evidence>
<dbReference type="GO" id="GO:0009451">
    <property type="term" value="P:RNA modification"/>
    <property type="evidence" value="ECO:0007669"/>
    <property type="project" value="InterPro"/>
</dbReference>
<dbReference type="Gene3D" id="1.25.40.10">
    <property type="entry name" value="Tetratricopeptide repeat domain"/>
    <property type="match status" value="3"/>
</dbReference>
<feature type="domain" description="DYW" evidence="5">
    <location>
        <begin position="698"/>
        <end position="748"/>
    </location>
</feature>
<accession>A0A0E0BLW5</accession>
<name>A0A0E0BLW5_9ORYZ</name>
<dbReference type="STRING" id="40148.A0A0E0BLW5"/>
<dbReference type="PANTHER" id="PTHR47926:SF495">
    <property type="entry name" value="DYW DOMAIN-CONTAINING PROTEIN"/>
    <property type="match status" value="1"/>
</dbReference>
<feature type="region of interest" description="Disordered" evidence="4">
    <location>
        <begin position="753"/>
        <end position="788"/>
    </location>
</feature>
<evidence type="ECO:0000256" key="4">
    <source>
        <dbReference type="SAM" id="MobiDB-lite"/>
    </source>
</evidence>
<dbReference type="InterPro" id="IPR032867">
    <property type="entry name" value="DYW_dom"/>
</dbReference>
<dbReference type="EnsemblPlants" id="OGLUM11G21230.1">
    <property type="protein sequence ID" value="OGLUM11G21230.1"/>
    <property type="gene ID" value="OGLUM11G21230"/>
</dbReference>
<feature type="compositionally biased region" description="Basic residues" evidence="4">
    <location>
        <begin position="12"/>
        <end position="23"/>
    </location>
</feature>
<feature type="repeat" description="PPR" evidence="3">
    <location>
        <begin position="350"/>
        <end position="384"/>
    </location>
</feature>
<dbReference type="InterPro" id="IPR011990">
    <property type="entry name" value="TPR-like_helical_dom_sf"/>
</dbReference>
<dbReference type="Gramene" id="OGLUM11G21230.1">
    <property type="protein sequence ID" value="OGLUM11G21230.1"/>
    <property type="gene ID" value="OGLUM11G21230"/>
</dbReference>
<reference evidence="6" key="1">
    <citation type="submission" date="2015-04" db="UniProtKB">
        <authorList>
            <consortium name="EnsemblPlants"/>
        </authorList>
    </citation>
    <scope>IDENTIFICATION</scope>
</reference>
<dbReference type="Pfam" id="PF01535">
    <property type="entry name" value="PPR"/>
    <property type="match status" value="3"/>
</dbReference>
<dbReference type="FunFam" id="1.25.40.10:FF:001140">
    <property type="entry name" value="Pentatricopeptide repeat-containing protein mitochondrial"/>
    <property type="match status" value="1"/>
</dbReference>
<evidence type="ECO:0000256" key="2">
    <source>
        <dbReference type="ARBA" id="ARBA00022946"/>
    </source>
</evidence>
<feature type="compositionally biased region" description="Basic and acidic residues" evidence="4">
    <location>
        <begin position="767"/>
        <end position="776"/>
    </location>
</feature>
<dbReference type="FunFam" id="1.25.40.10:FF:001276">
    <property type="entry name" value="Pentatricopeptide repeat-containing protein mitochondrial"/>
    <property type="match status" value="1"/>
</dbReference>
<dbReference type="InterPro" id="IPR046960">
    <property type="entry name" value="PPR_At4g14850-like_plant"/>
</dbReference>
<feature type="repeat" description="PPR" evidence="3">
    <location>
        <begin position="319"/>
        <end position="349"/>
    </location>
</feature>
<evidence type="ECO:0000256" key="1">
    <source>
        <dbReference type="ARBA" id="ARBA00022737"/>
    </source>
</evidence>
<sequence length="823" mass="89593">MKKLQPQGPVHMTHHRHESRHRGGAAAERCTTSASVSLAAAPPTPVSSPAAGADLHPASRGGAGVLLLPPHSLTGEHPNPSPSGSASNFVSSPAACADPHPASRGGARRPPASTASSIAGEHPSLPTPHLIRCNLVTESHPNTLRIVALERKMLSGGERRRIIDQSRLRYWGGRHEAVLCMLSPAATAVAAVRATAGSPAAVRGMHARILKEGLAHHPPNPAALVSAYAKSHLLPDALHLFDETPRRDIYIYSSLLTAVSHSASPELALPILRRMLSTDALRPDHFVISSVASVFARLRSRRLGRQLHAHFVASPYNGDDVVKSSLVDMYCKCGSPDDGRKVFDSMSAKNSVVWTALVSGYASNGHSEEALQLFRSMPGRNLFAWTALISGLVKTGESVGAVELFVEMRRDGVRIDDAFVLSIVIGSSADLAAFVLGRQLHGSAMRLGFLSSMIVGNALIDMYSKCSDILSAREVFEGITFCDVISWTTMVVGEAQHGRAEEALALYDRMVLAGAKPNEVTFVGLIYACSHAGLVQKGRQLFESMKNEYGITPGLQHYTCYLDLLSRSGHLLEAEELMTTMPYEPDEATWGALLSACMKYKDAEMCIRISNKLLELRPKDSSTYILLSNVYAVNGKWDSVAKVRKCMIGLEIRKEPGYSWIEAGREFRLFHAGEVPLDVREEIMVFLEEMVLEMRKRGYVPDTSSVMHDLEESEKEHHLFLHSERLAVAFGLIKSPPGSVIRVVKNLRGRSFIREGGHTNSQQQAKKQMDHERPNDKGGTIDLGNGKGRTQLREASTDWAVCGGWAVVSGRADEICSLTKGKR</sequence>
<dbReference type="SUPFAM" id="SSF48452">
    <property type="entry name" value="TPR-like"/>
    <property type="match status" value="1"/>
</dbReference>
<dbReference type="GO" id="GO:0008270">
    <property type="term" value="F:zinc ion binding"/>
    <property type="evidence" value="ECO:0007669"/>
    <property type="project" value="InterPro"/>
</dbReference>
<dbReference type="Pfam" id="PF20431">
    <property type="entry name" value="E_motif"/>
    <property type="match status" value="1"/>
</dbReference>
<dbReference type="FunFam" id="1.25.40.10:FF:000592">
    <property type="entry name" value="Pentatricopeptide repeat-containing protein mitochondrial"/>
    <property type="match status" value="1"/>
</dbReference>
<dbReference type="PROSITE" id="PS51375">
    <property type="entry name" value="PPR"/>
    <property type="match status" value="3"/>
</dbReference>
<evidence type="ECO:0000313" key="7">
    <source>
        <dbReference type="Proteomes" id="UP000026961"/>
    </source>
</evidence>
<organism evidence="6">
    <name type="scientific">Oryza glumipatula</name>
    <dbReference type="NCBI Taxonomy" id="40148"/>
    <lineage>
        <taxon>Eukaryota</taxon>
        <taxon>Viridiplantae</taxon>
        <taxon>Streptophyta</taxon>
        <taxon>Embryophyta</taxon>
        <taxon>Tracheophyta</taxon>
        <taxon>Spermatophyta</taxon>
        <taxon>Magnoliopsida</taxon>
        <taxon>Liliopsida</taxon>
        <taxon>Poales</taxon>
        <taxon>Poaceae</taxon>
        <taxon>BOP clade</taxon>
        <taxon>Oryzoideae</taxon>
        <taxon>Oryzeae</taxon>
        <taxon>Oryzinae</taxon>
        <taxon>Oryza</taxon>
    </lineage>
</organism>
<dbReference type="AlphaFoldDB" id="A0A0E0BLW5"/>
<keyword evidence="1" id="KW-0677">Repeat</keyword>
<dbReference type="Pfam" id="PF14432">
    <property type="entry name" value="DYW_deaminase"/>
    <property type="match status" value="1"/>
</dbReference>
<feature type="compositionally biased region" description="Low complexity" evidence="4">
    <location>
        <begin position="31"/>
        <end position="51"/>
    </location>
</feature>
<dbReference type="eggNOG" id="KOG4197">
    <property type="taxonomic scope" value="Eukaryota"/>
</dbReference>
<evidence type="ECO:0000259" key="5">
    <source>
        <dbReference type="Pfam" id="PF14432"/>
    </source>
</evidence>
<dbReference type="GO" id="GO:0003723">
    <property type="term" value="F:RNA binding"/>
    <property type="evidence" value="ECO:0007669"/>
    <property type="project" value="InterPro"/>
</dbReference>
<reference evidence="6" key="2">
    <citation type="submission" date="2018-05" db="EMBL/GenBank/DDBJ databases">
        <title>OgluRS3 (Oryza glumaepatula Reference Sequence Version 3).</title>
        <authorList>
            <person name="Zhang J."/>
            <person name="Kudrna D."/>
            <person name="Lee S."/>
            <person name="Talag J."/>
            <person name="Welchert J."/>
            <person name="Wing R.A."/>
        </authorList>
    </citation>
    <scope>NUCLEOTIDE SEQUENCE [LARGE SCALE GENOMIC DNA]</scope>
</reference>
<keyword evidence="2" id="KW-0809">Transit peptide</keyword>
<dbReference type="Proteomes" id="UP000026961">
    <property type="component" value="Chromosome 11"/>
</dbReference>
<dbReference type="PANTHER" id="PTHR47926">
    <property type="entry name" value="PENTATRICOPEPTIDE REPEAT-CONTAINING PROTEIN"/>
    <property type="match status" value="1"/>
</dbReference>
<evidence type="ECO:0000256" key="3">
    <source>
        <dbReference type="PROSITE-ProRule" id="PRU00708"/>
    </source>
</evidence>
<dbReference type="Pfam" id="PF13041">
    <property type="entry name" value="PPR_2"/>
    <property type="match status" value="1"/>
</dbReference>
<protein>
    <recommendedName>
        <fullName evidence="5">DYW domain-containing protein</fullName>
    </recommendedName>
</protein>
<feature type="region of interest" description="Disordered" evidence="4">
    <location>
        <begin position="1"/>
        <end position="125"/>
    </location>
</feature>
<keyword evidence="7" id="KW-1185">Reference proteome</keyword>
<feature type="compositionally biased region" description="Polar residues" evidence="4">
    <location>
        <begin position="82"/>
        <end position="91"/>
    </location>
</feature>
<feature type="repeat" description="PPR" evidence="3">
    <location>
        <begin position="483"/>
        <end position="517"/>
    </location>
</feature>
<dbReference type="NCBIfam" id="TIGR00756">
    <property type="entry name" value="PPR"/>
    <property type="match status" value="5"/>
</dbReference>